<keyword evidence="2" id="KW-1185">Reference proteome</keyword>
<dbReference type="EMBL" id="CASHSV030000002">
    <property type="protein sequence ID" value="CAJ2636124.1"/>
    <property type="molecule type" value="Genomic_DNA"/>
</dbReference>
<evidence type="ECO:0000313" key="1">
    <source>
        <dbReference type="EMBL" id="CAJ2636124.1"/>
    </source>
</evidence>
<reference evidence="1" key="1">
    <citation type="submission" date="2023-10" db="EMBL/GenBank/DDBJ databases">
        <authorList>
            <person name="Rodriguez Cubillos JULIANA M."/>
            <person name="De Vega J."/>
        </authorList>
    </citation>
    <scope>NUCLEOTIDE SEQUENCE</scope>
</reference>
<organism evidence="1 2">
    <name type="scientific">Trifolium pratense</name>
    <name type="common">Red clover</name>
    <dbReference type="NCBI Taxonomy" id="57577"/>
    <lineage>
        <taxon>Eukaryota</taxon>
        <taxon>Viridiplantae</taxon>
        <taxon>Streptophyta</taxon>
        <taxon>Embryophyta</taxon>
        <taxon>Tracheophyta</taxon>
        <taxon>Spermatophyta</taxon>
        <taxon>Magnoliopsida</taxon>
        <taxon>eudicotyledons</taxon>
        <taxon>Gunneridae</taxon>
        <taxon>Pentapetalae</taxon>
        <taxon>rosids</taxon>
        <taxon>fabids</taxon>
        <taxon>Fabales</taxon>
        <taxon>Fabaceae</taxon>
        <taxon>Papilionoideae</taxon>
        <taxon>50 kb inversion clade</taxon>
        <taxon>NPAAA clade</taxon>
        <taxon>Hologalegina</taxon>
        <taxon>IRL clade</taxon>
        <taxon>Trifolieae</taxon>
        <taxon>Trifolium</taxon>
    </lineage>
</organism>
<proteinExistence type="predicted"/>
<sequence>MSPFDSSPQTSHSNSNNSTSPSGGGGDVLLKWGQKKRSRVSRTLNIEDSSSSVHTNQRKNFSAKFSSASMPPPPPLVSSSSSTISNGRVRKHNSPRNLEDLSEHSRMSPIVCRSAEQKLSTCIERSNKRMPSTKCTKKQNGTSTTKTTNHVDTNGEKVSVEVIQLPKIYISLSRKEKEDDFLAMKGTKIPQRPKKRAKNIDRTLQYCFPGMWLSDLTKSRYEVREKKSVKKQKCSRGLKGMESLESDSE</sequence>
<evidence type="ECO:0000313" key="2">
    <source>
        <dbReference type="Proteomes" id="UP001177021"/>
    </source>
</evidence>
<comment type="caution">
    <text evidence="1">The sequence shown here is derived from an EMBL/GenBank/DDBJ whole genome shotgun (WGS) entry which is preliminary data.</text>
</comment>
<gene>
    <name evidence="1" type="ORF">MILVUS5_LOCUS6670</name>
</gene>
<dbReference type="Proteomes" id="UP001177021">
    <property type="component" value="Unassembled WGS sequence"/>
</dbReference>
<accession>A0ACB0IUZ4</accession>
<protein>
    <submittedName>
        <fullName evidence="1">Uncharacterized protein</fullName>
    </submittedName>
</protein>
<name>A0ACB0IUZ4_TRIPR</name>